<feature type="region of interest" description="Disordered" evidence="1">
    <location>
        <begin position="1"/>
        <end position="108"/>
    </location>
</feature>
<accession>A0ABR2U8A6</accession>
<comment type="caution">
    <text evidence="2">The sequence shown here is derived from an EMBL/GenBank/DDBJ whole genome shotgun (WGS) entry which is preliminary data.</text>
</comment>
<proteinExistence type="predicted"/>
<protein>
    <submittedName>
        <fullName evidence="2">Uncharacterized protein</fullName>
    </submittedName>
</protein>
<feature type="compositionally biased region" description="Polar residues" evidence="1">
    <location>
        <begin position="1"/>
        <end position="11"/>
    </location>
</feature>
<dbReference type="EMBL" id="JBBPBN010000001">
    <property type="protein sequence ID" value="KAK9045694.1"/>
    <property type="molecule type" value="Genomic_DNA"/>
</dbReference>
<dbReference type="Proteomes" id="UP001396334">
    <property type="component" value="Unassembled WGS sequence"/>
</dbReference>
<evidence type="ECO:0000313" key="3">
    <source>
        <dbReference type="Proteomes" id="UP001396334"/>
    </source>
</evidence>
<name>A0ABR2U8A6_9ROSI</name>
<sequence>MVTTRNRSGNPSPLPTRPPTVYGGGRHRFTATPIIDIPSSSESTPNAAPNTPPPNIRLDRRAPRSPSLSYHSSDFMMPEQGSAGPSRPRQRKPSPSDTFYSMPNMSQS</sequence>
<organism evidence="2 3">
    <name type="scientific">Hibiscus sabdariffa</name>
    <name type="common">roselle</name>
    <dbReference type="NCBI Taxonomy" id="183260"/>
    <lineage>
        <taxon>Eukaryota</taxon>
        <taxon>Viridiplantae</taxon>
        <taxon>Streptophyta</taxon>
        <taxon>Embryophyta</taxon>
        <taxon>Tracheophyta</taxon>
        <taxon>Spermatophyta</taxon>
        <taxon>Magnoliopsida</taxon>
        <taxon>eudicotyledons</taxon>
        <taxon>Gunneridae</taxon>
        <taxon>Pentapetalae</taxon>
        <taxon>rosids</taxon>
        <taxon>malvids</taxon>
        <taxon>Malvales</taxon>
        <taxon>Malvaceae</taxon>
        <taxon>Malvoideae</taxon>
        <taxon>Hibiscus</taxon>
    </lineage>
</organism>
<evidence type="ECO:0000256" key="1">
    <source>
        <dbReference type="SAM" id="MobiDB-lite"/>
    </source>
</evidence>
<gene>
    <name evidence="2" type="ORF">V6N11_051603</name>
</gene>
<feature type="compositionally biased region" description="Polar residues" evidence="1">
    <location>
        <begin position="97"/>
        <end position="108"/>
    </location>
</feature>
<evidence type="ECO:0000313" key="2">
    <source>
        <dbReference type="EMBL" id="KAK9045694.1"/>
    </source>
</evidence>
<keyword evidence="3" id="KW-1185">Reference proteome</keyword>
<reference evidence="2 3" key="1">
    <citation type="journal article" date="2024" name="G3 (Bethesda)">
        <title>Genome assembly of Hibiscus sabdariffa L. provides insights into metabolisms of medicinal natural products.</title>
        <authorList>
            <person name="Kim T."/>
        </authorList>
    </citation>
    <scope>NUCLEOTIDE SEQUENCE [LARGE SCALE GENOMIC DNA]</scope>
    <source>
        <strain evidence="2">TK-2024</strain>
        <tissue evidence="2">Old leaves</tissue>
    </source>
</reference>